<dbReference type="PROSITE" id="PS50071">
    <property type="entry name" value="HOMEOBOX_2"/>
    <property type="match status" value="1"/>
</dbReference>
<dbReference type="SMART" id="SM00389">
    <property type="entry name" value="HOX"/>
    <property type="match status" value="1"/>
</dbReference>
<keyword evidence="12" id="KW-1185">Reference proteome</keyword>
<evidence type="ECO:0000256" key="3">
    <source>
        <dbReference type="ARBA" id="ARBA00023015"/>
    </source>
</evidence>
<dbReference type="CDD" id="cd00086">
    <property type="entry name" value="homeodomain"/>
    <property type="match status" value="1"/>
</dbReference>
<evidence type="ECO:0000259" key="10">
    <source>
        <dbReference type="PROSITE" id="PS50071"/>
    </source>
</evidence>
<evidence type="ECO:0000313" key="11">
    <source>
        <dbReference type="EMBL" id="THU65374.1"/>
    </source>
</evidence>
<reference evidence="11 12" key="1">
    <citation type="journal article" date="2019" name="Nat. Plants">
        <title>Genome sequencing of Musa balbisiana reveals subgenome evolution and function divergence in polyploid bananas.</title>
        <authorList>
            <person name="Yao X."/>
        </authorList>
    </citation>
    <scope>NUCLEOTIDE SEQUENCE [LARGE SCALE GENOMIC DNA]</scope>
    <source>
        <strain evidence="12">cv. DH-PKW</strain>
        <tissue evidence="11">Leaves</tissue>
    </source>
</reference>
<evidence type="ECO:0000256" key="1">
    <source>
        <dbReference type="ARBA" id="ARBA00004123"/>
    </source>
</evidence>
<accession>A0A4S8JT96</accession>
<comment type="subcellular location">
    <subcellularLocation>
        <location evidence="1 8">Nucleus</location>
    </subcellularLocation>
</comment>
<keyword evidence="6" id="KW-0804">Transcription</keyword>
<evidence type="ECO:0000256" key="4">
    <source>
        <dbReference type="ARBA" id="ARBA00023125"/>
    </source>
</evidence>
<dbReference type="InterPro" id="IPR009057">
    <property type="entry name" value="Homeodomain-like_sf"/>
</dbReference>
<feature type="DNA-binding region" description="Homeobox" evidence="8">
    <location>
        <begin position="358"/>
        <end position="420"/>
    </location>
</feature>
<dbReference type="AlphaFoldDB" id="A0A4S8JT96"/>
<dbReference type="InterPro" id="IPR008422">
    <property type="entry name" value="KN_HD"/>
</dbReference>
<keyword evidence="3" id="KW-0805">Transcription regulation</keyword>
<sequence length="440" mass="50904">MFESLISEEHAKESSSRIIRQHSVTNMDDRPTYFEDFHSCAFHLDRRNQDDFLQLSSMQDQLHSPEMQFFGPTDPVQVRVTEDSAIAKRHSVHPQGEKEDDLHDFIYGWTHGLSLTLGSRLSSNADGAYDCEPAKEHEIGRRDLKELNWARESCGIPQNLSSMTSVLQHSRYLKPAQELLDEIVSVRSAAELSSDEEFRRIRSARMTNRAGRKSTQVEEIINCEGNLQEANNYSSEEDKQHDVEVRVVKLVALLDELESRYQQYFHRMDQVISLFEAVAGRGVAATYTALTIQAMSRHFSKLRDAILTQIHVSREPLPHREELQSLHRNPPQRRPADETMRQKREALQKLAIIQAQQAWRPLRGLPEDSVAVLRTWLFENFLHPYPDDTEKLMLASKTGLTRNQISNWFINARVRIWKPMIEEMYREEFAEDTGNLSTSS</sequence>
<evidence type="ECO:0000313" key="12">
    <source>
        <dbReference type="Proteomes" id="UP000317650"/>
    </source>
</evidence>
<protein>
    <recommendedName>
        <fullName evidence="10">Homeobox domain-containing protein</fullName>
    </recommendedName>
</protein>
<dbReference type="SUPFAM" id="SSF46689">
    <property type="entry name" value="Homeodomain-like"/>
    <property type="match status" value="1"/>
</dbReference>
<dbReference type="Pfam" id="PF05920">
    <property type="entry name" value="Homeobox_KN"/>
    <property type="match status" value="1"/>
</dbReference>
<keyword evidence="4 8" id="KW-0238">DNA-binding</keyword>
<evidence type="ECO:0000256" key="7">
    <source>
        <dbReference type="ARBA" id="ARBA00023242"/>
    </source>
</evidence>
<dbReference type="GO" id="GO:0006355">
    <property type="term" value="P:regulation of DNA-templated transcription"/>
    <property type="evidence" value="ECO:0007669"/>
    <property type="project" value="InterPro"/>
</dbReference>
<organism evidence="11 12">
    <name type="scientific">Musa balbisiana</name>
    <name type="common">Banana</name>
    <dbReference type="NCBI Taxonomy" id="52838"/>
    <lineage>
        <taxon>Eukaryota</taxon>
        <taxon>Viridiplantae</taxon>
        <taxon>Streptophyta</taxon>
        <taxon>Embryophyta</taxon>
        <taxon>Tracheophyta</taxon>
        <taxon>Spermatophyta</taxon>
        <taxon>Magnoliopsida</taxon>
        <taxon>Liliopsida</taxon>
        <taxon>Zingiberales</taxon>
        <taxon>Musaceae</taxon>
        <taxon>Musa</taxon>
    </lineage>
</organism>
<dbReference type="InterPro" id="IPR001356">
    <property type="entry name" value="HD"/>
</dbReference>
<dbReference type="STRING" id="52838.A0A4S8JT96"/>
<dbReference type="Pfam" id="PF07526">
    <property type="entry name" value="POX"/>
    <property type="match status" value="1"/>
</dbReference>
<dbReference type="Gene3D" id="1.10.10.60">
    <property type="entry name" value="Homeodomain-like"/>
    <property type="match status" value="1"/>
</dbReference>
<dbReference type="SMART" id="SM00574">
    <property type="entry name" value="POX"/>
    <property type="match status" value="1"/>
</dbReference>
<evidence type="ECO:0000256" key="9">
    <source>
        <dbReference type="SAM" id="MobiDB-lite"/>
    </source>
</evidence>
<dbReference type="InterPro" id="IPR006563">
    <property type="entry name" value="POX_dom"/>
</dbReference>
<evidence type="ECO:0000256" key="8">
    <source>
        <dbReference type="PROSITE-ProRule" id="PRU00108"/>
    </source>
</evidence>
<dbReference type="Proteomes" id="UP000317650">
    <property type="component" value="Chromosome 5"/>
</dbReference>
<feature type="region of interest" description="Disordered" evidence="9">
    <location>
        <begin position="318"/>
        <end position="339"/>
    </location>
</feature>
<dbReference type="GO" id="GO:0005634">
    <property type="term" value="C:nucleus"/>
    <property type="evidence" value="ECO:0007669"/>
    <property type="project" value="UniProtKB-SubCell"/>
</dbReference>
<feature type="domain" description="Homeobox" evidence="10">
    <location>
        <begin position="356"/>
        <end position="419"/>
    </location>
</feature>
<dbReference type="GO" id="GO:0003677">
    <property type="term" value="F:DNA binding"/>
    <property type="evidence" value="ECO:0007669"/>
    <property type="project" value="UniProtKB-UniRule"/>
</dbReference>
<comment type="similarity">
    <text evidence="2">Belongs to the TALE/BELL homeobox family.</text>
</comment>
<evidence type="ECO:0000256" key="5">
    <source>
        <dbReference type="ARBA" id="ARBA00023155"/>
    </source>
</evidence>
<evidence type="ECO:0000256" key="2">
    <source>
        <dbReference type="ARBA" id="ARBA00006454"/>
    </source>
</evidence>
<keyword evidence="5 8" id="KW-0371">Homeobox</keyword>
<keyword evidence="7 8" id="KW-0539">Nucleus</keyword>
<dbReference type="EMBL" id="PYDT01000003">
    <property type="protein sequence ID" value="THU65374.1"/>
    <property type="molecule type" value="Genomic_DNA"/>
</dbReference>
<dbReference type="PANTHER" id="PTHR11850">
    <property type="entry name" value="HOMEOBOX PROTEIN TRANSCRIPTION FACTORS"/>
    <property type="match status" value="1"/>
</dbReference>
<dbReference type="InterPro" id="IPR050224">
    <property type="entry name" value="TALE_homeobox"/>
</dbReference>
<comment type="caution">
    <text evidence="11">The sequence shown here is derived from an EMBL/GenBank/DDBJ whole genome shotgun (WGS) entry which is preliminary data.</text>
</comment>
<evidence type="ECO:0000256" key="6">
    <source>
        <dbReference type="ARBA" id="ARBA00023163"/>
    </source>
</evidence>
<proteinExistence type="inferred from homology"/>
<gene>
    <name evidence="11" type="ORF">C4D60_Mb05t02970</name>
</gene>
<name>A0A4S8JT96_MUSBA</name>